<dbReference type="Proteomes" id="UP001287286">
    <property type="component" value="Unassembled WGS sequence"/>
</dbReference>
<name>A0A2U3E7Z2_PURLI</name>
<dbReference type="Proteomes" id="UP000245956">
    <property type="component" value="Unassembled WGS sequence"/>
</dbReference>
<keyword evidence="2" id="KW-0812">Transmembrane</keyword>
<reference evidence="5" key="1">
    <citation type="submission" date="2015-05" db="EMBL/GenBank/DDBJ databases">
        <authorList>
            <person name="Wang D.B."/>
            <person name="Wang M."/>
        </authorList>
    </citation>
    <scope>NUCLEOTIDE SEQUENCE</scope>
    <source>
        <strain evidence="5">36-1</strain>
    </source>
</reference>
<sequence>MRCGGLYGAAAASLLLAPTTLAKQARHVANEDAVPTAFVTLNVPNKGKTTEALTFRLDVAQSDYACDNGNLRINGHRLNQTVNGGGQGVISRSGDPAVKANWLFSCLQSEKAPYDQVVSVTVYEIDGRPIEPTGFETFFRQRHPVSIVDIDGAAVVNRLHTLTVPRPETQEQPLIKGPDGPDNTETESTPTSATSIQDDLQTKIQELDLLRIQARRLGDLIFEKEQAIAQLLGKKPPVPSVKVDNCESIRCVLSYLSRKFKGATGTFGEDLEELKSFVADADEVHLPTPDDLDADFWRATQVEDDVESENAPEVYEITNKDGSWEWEEEIVLTAEEVTELQEADRHTHRFHRRQPRLLTAIALAAIAICSLSLWAIHRLHHRTLRTSGDETQILSSAESRWSRRETRAERRARRQARKEAVRAFFQSILSQWRSASRDNVEKATGEKAEEEEVDNTMEEEIAQFREAAAMVGDIVAAEEGRARRTRQDRYTNDVEGEDVDSPPSYESVSNDSSVVANGFRYNPDGPNKGSDDRTP</sequence>
<feature type="compositionally biased region" description="Polar residues" evidence="1">
    <location>
        <begin position="504"/>
        <end position="515"/>
    </location>
</feature>
<feature type="signal peptide" evidence="3">
    <location>
        <begin position="1"/>
        <end position="22"/>
    </location>
</feature>
<feature type="region of interest" description="Disordered" evidence="1">
    <location>
        <begin position="479"/>
        <end position="535"/>
    </location>
</feature>
<evidence type="ECO:0000313" key="7">
    <source>
        <dbReference type="Proteomes" id="UP001287286"/>
    </source>
</evidence>
<feature type="chain" id="PRO_5015551641" evidence="3">
    <location>
        <begin position="23"/>
        <end position="535"/>
    </location>
</feature>
<comment type="caution">
    <text evidence="5">The sequence shown here is derived from an EMBL/GenBank/DDBJ whole genome shotgun (WGS) entry which is preliminary data.</text>
</comment>
<feature type="compositionally biased region" description="Low complexity" evidence="1">
    <location>
        <begin position="186"/>
        <end position="195"/>
    </location>
</feature>
<reference evidence="4" key="3">
    <citation type="submission" date="2023-11" db="EMBL/GenBank/DDBJ databases">
        <authorList>
            <person name="Beijen E."/>
            <person name="Ohm R.A."/>
        </authorList>
    </citation>
    <scope>NUCLEOTIDE SEQUENCE</scope>
    <source>
        <strain evidence="4">CBS 150709</strain>
    </source>
</reference>
<reference evidence="5 6" key="2">
    <citation type="journal article" date="2016" name="Front. Microbiol.">
        <title>Genome and transcriptome sequences reveal the specific parasitism of the nematophagous Purpureocillium lilacinum 36-1.</title>
        <authorList>
            <person name="Xie J."/>
            <person name="Li S."/>
            <person name="Mo C."/>
            <person name="Xiao X."/>
            <person name="Peng D."/>
            <person name="Wang G."/>
            <person name="Xiao Y."/>
        </authorList>
    </citation>
    <scope>NUCLEOTIDE SEQUENCE [LARGE SCALE GENOMIC DNA]</scope>
    <source>
        <strain evidence="5 6">36-1</strain>
    </source>
</reference>
<dbReference type="AlphaFoldDB" id="A0A2U3E7Z2"/>
<gene>
    <name evidence="5" type="ORF">PCL_12993</name>
    <name evidence="4" type="ORF">Purlil1_6070</name>
</gene>
<feature type="compositionally biased region" description="Basic and acidic residues" evidence="1">
    <location>
        <begin position="479"/>
        <end position="492"/>
    </location>
</feature>
<evidence type="ECO:0000256" key="2">
    <source>
        <dbReference type="SAM" id="Phobius"/>
    </source>
</evidence>
<dbReference type="EMBL" id="JAWRVI010000019">
    <property type="protein sequence ID" value="KAK4089501.1"/>
    <property type="molecule type" value="Genomic_DNA"/>
</dbReference>
<protein>
    <submittedName>
        <fullName evidence="5">Uncharacterized protein</fullName>
    </submittedName>
</protein>
<feature type="region of interest" description="Disordered" evidence="1">
    <location>
        <begin position="436"/>
        <end position="455"/>
    </location>
</feature>
<reference evidence="4 7" key="4">
    <citation type="journal article" date="2024" name="Microbiol. Resour. Announc.">
        <title>Genome annotations for the ascomycete fungi Trichoderma harzianum, Trichoderma aggressivum, and Purpureocillium lilacinum.</title>
        <authorList>
            <person name="Beijen E.P.W."/>
            <person name="Ohm R.A."/>
        </authorList>
    </citation>
    <scope>NUCLEOTIDE SEQUENCE [LARGE SCALE GENOMIC DNA]</scope>
    <source>
        <strain evidence="4 7">CBS 150709</strain>
    </source>
</reference>
<evidence type="ECO:0000313" key="4">
    <source>
        <dbReference type="EMBL" id="KAK4089501.1"/>
    </source>
</evidence>
<dbReference type="EMBL" id="LCWV01000009">
    <property type="protein sequence ID" value="PWI70594.1"/>
    <property type="molecule type" value="Genomic_DNA"/>
</dbReference>
<evidence type="ECO:0000256" key="1">
    <source>
        <dbReference type="SAM" id="MobiDB-lite"/>
    </source>
</evidence>
<feature type="compositionally biased region" description="Basic and acidic residues" evidence="1">
    <location>
        <begin position="436"/>
        <end position="447"/>
    </location>
</feature>
<keyword evidence="2" id="KW-1133">Transmembrane helix</keyword>
<keyword evidence="7" id="KW-1185">Reference proteome</keyword>
<feature type="transmembrane region" description="Helical" evidence="2">
    <location>
        <begin position="357"/>
        <end position="376"/>
    </location>
</feature>
<organism evidence="5 6">
    <name type="scientific">Purpureocillium lilacinum</name>
    <name type="common">Paecilomyces lilacinus</name>
    <dbReference type="NCBI Taxonomy" id="33203"/>
    <lineage>
        <taxon>Eukaryota</taxon>
        <taxon>Fungi</taxon>
        <taxon>Dikarya</taxon>
        <taxon>Ascomycota</taxon>
        <taxon>Pezizomycotina</taxon>
        <taxon>Sordariomycetes</taxon>
        <taxon>Hypocreomycetidae</taxon>
        <taxon>Hypocreales</taxon>
        <taxon>Ophiocordycipitaceae</taxon>
        <taxon>Purpureocillium</taxon>
    </lineage>
</organism>
<keyword evidence="2" id="KW-0472">Membrane</keyword>
<keyword evidence="3" id="KW-0732">Signal</keyword>
<accession>A0A2U3E7Z2</accession>
<feature type="region of interest" description="Disordered" evidence="1">
    <location>
        <begin position="166"/>
        <end position="195"/>
    </location>
</feature>
<evidence type="ECO:0000313" key="6">
    <source>
        <dbReference type="Proteomes" id="UP000245956"/>
    </source>
</evidence>
<proteinExistence type="predicted"/>
<evidence type="ECO:0000313" key="5">
    <source>
        <dbReference type="EMBL" id="PWI70594.1"/>
    </source>
</evidence>
<evidence type="ECO:0000256" key="3">
    <source>
        <dbReference type="SAM" id="SignalP"/>
    </source>
</evidence>